<keyword evidence="6" id="KW-0697">Rotamase</keyword>
<feature type="region of interest" description="Disordered" evidence="9">
    <location>
        <begin position="1"/>
        <end position="43"/>
    </location>
</feature>
<dbReference type="InterPro" id="IPR044666">
    <property type="entry name" value="Cyclophilin_A-like"/>
</dbReference>
<dbReference type="PRINTS" id="PR00153">
    <property type="entry name" value="CSAPPISMRASE"/>
</dbReference>
<dbReference type="Gene3D" id="2.130.10.10">
    <property type="entry name" value="YVTN repeat-like/Quinoprotein amine dehydrogenase"/>
    <property type="match status" value="1"/>
</dbReference>
<evidence type="ECO:0000313" key="12">
    <source>
        <dbReference type="Proteomes" id="UP000232875"/>
    </source>
</evidence>
<dbReference type="InterPro" id="IPR002130">
    <property type="entry name" value="Cyclophilin-type_PPIase_dom"/>
</dbReference>
<evidence type="ECO:0000313" key="11">
    <source>
        <dbReference type="EMBL" id="PKI84666.1"/>
    </source>
</evidence>
<dbReference type="STRING" id="2020962.A0A2N1JDQ6"/>
<comment type="catalytic activity">
    <reaction evidence="1">
        <text>[protein]-peptidylproline (omega=180) = [protein]-peptidylproline (omega=0)</text>
        <dbReference type="Rhea" id="RHEA:16237"/>
        <dbReference type="Rhea" id="RHEA-COMP:10747"/>
        <dbReference type="Rhea" id="RHEA-COMP:10748"/>
        <dbReference type="ChEBI" id="CHEBI:83833"/>
        <dbReference type="ChEBI" id="CHEBI:83834"/>
        <dbReference type="EC" id="5.2.1.8"/>
    </reaction>
</comment>
<dbReference type="AlphaFoldDB" id="A0A2N1JDQ6"/>
<dbReference type="InterPro" id="IPR001680">
    <property type="entry name" value="WD40_rpt"/>
</dbReference>
<proteinExistence type="inferred from homology"/>
<feature type="repeat" description="WD" evidence="8">
    <location>
        <begin position="112"/>
        <end position="153"/>
    </location>
</feature>
<evidence type="ECO:0000256" key="6">
    <source>
        <dbReference type="ARBA" id="ARBA00023110"/>
    </source>
</evidence>
<keyword evidence="12" id="KW-1185">Reference proteome</keyword>
<dbReference type="FunFam" id="2.130.10.10:FF:000450">
    <property type="entry name" value="Peptidylprolyl isomerase domain and WD-repeat protein 1"/>
    <property type="match status" value="1"/>
</dbReference>
<evidence type="ECO:0000256" key="7">
    <source>
        <dbReference type="ARBA" id="ARBA00023235"/>
    </source>
</evidence>
<name>A0A2N1JDQ6_9BASI</name>
<dbReference type="InterPro" id="IPR015943">
    <property type="entry name" value="WD40/YVTN_repeat-like_dom_sf"/>
</dbReference>
<dbReference type="GO" id="GO:0005634">
    <property type="term" value="C:nucleus"/>
    <property type="evidence" value="ECO:0007669"/>
    <property type="project" value="UniProtKB-ARBA"/>
</dbReference>
<accession>A0A2N1JDQ6</accession>
<evidence type="ECO:0000256" key="9">
    <source>
        <dbReference type="SAM" id="MobiDB-lite"/>
    </source>
</evidence>
<keyword evidence="4 8" id="KW-0853">WD repeat</keyword>
<organism evidence="11 12">
    <name type="scientific">Malassezia vespertilionis</name>
    <dbReference type="NCBI Taxonomy" id="2020962"/>
    <lineage>
        <taxon>Eukaryota</taxon>
        <taxon>Fungi</taxon>
        <taxon>Dikarya</taxon>
        <taxon>Basidiomycota</taxon>
        <taxon>Ustilaginomycotina</taxon>
        <taxon>Malasseziomycetes</taxon>
        <taxon>Malasseziales</taxon>
        <taxon>Malasseziaceae</taxon>
        <taxon>Malassezia</taxon>
    </lineage>
</organism>
<keyword evidence="5" id="KW-0677">Repeat</keyword>
<dbReference type="SMART" id="SM00320">
    <property type="entry name" value="WD40"/>
    <property type="match status" value="4"/>
</dbReference>
<evidence type="ECO:0000256" key="8">
    <source>
        <dbReference type="PROSITE-ProRule" id="PRU00221"/>
    </source>
</evidence>
<dbReference type="EC" id="5.2.1.8" evidence="3"/>
<dbReference type="FunFam" id="2.40.100.10:FF:000003">
    <property type="entry name" value="Peptidylprolyl isomerase domain and WD repeat-containing 1"/>
    <property type="match status" value="1"/>
</dbReference>
<dbReference type="GO" id="GO:0003755">
    <property type="term" value="F:peptidyl-prolyl cis-trans isomerase activity"/>
    <property type="evidence" value="ECO:0007669"/>
    <property type="project" value="UniProtKB-KW"/>
</dbReference>
<dbReference type="InterPro" id="IPR029000">
    <property type="entry name" value="Cyclophilin-like_dom_sf"/>
</dbReference>
<dbReference type="PROSITE" id="PS50082">
    <property type="entry name" value="WD_REPEATS_2"/>
    <property type="match status" value="2"/>
</dbReference>
<dbReference type="PANTHER" id="PTHR45625:SF4">
    <property type="entry name" value="PEPTIDYLPROLYL ISOMERASE DOMAIN AND WD REPEAT-CONTAINING PROTEIN 1"/>
    <property type="match status" value="1"/>
</dbReference>
<comment type="similarity">
    <text evidence="2">Belongs to the cyclophilin-type PPIase family.</text>
</comment>
<sequence>MAEPHPAEQKRGHSPADSEESSDSDVGPMPMPLGQDDAQAERQKRRKVLQYETLYLDQLPSANRYYKSLMHRDVVNFVSVTPHTDFIITTSVDGHVKFWKKQASGIEFVKHYRAHLGMIVGVATSADGAYFATISADRTAKVFDVLNFDLINMMELNYTPRAVCWAHRRGNADLLLAVAEEKSTNIHFYDGRGDETPLFTVHKVHRQPCHILAYNEPSDCIVSVDVGGMVEYWQPTEDYGTPPGVFALKSSTDLFAFKKSKLPPSTLTFSADYSHFVTTSCSDRSVCVFQFAKGKLLRKYDESLAAVEQMQQAGTTCYPLDDMEFGRRLAVERDLDATASDGLENATANASGMALSNAVFDESGNFILYATMLGIKVVNLKSNKVTRLLGKDEAVRFLHLGVYQGVPDKKIATSIALAASNNPLKGKAELDPTLFCSASKRNRFFMFTRNEPENDPSSKLAGSDRDVFNEKPTREEQAIAGSAPAKRKPATTGATIHTTAGDISLRLFPELAPKTVENFVGLAKKRYYDNIIFHRVIKKFMLQTGDPLGNGTGGESLWGKEFEDEFNSQLRHDRPYTLSMANSGPNTNGSQFFITTVPTPWLDDKHTVFGKATSGFDVIHNIENTEVGRRDKPVYVSRKLTLGTTFKS</sequence>
<evidence type="ECO:0000259" key="10">
    <source>
        <dbReference type="PROSITE" id="PS50072"/>
    </source>
</evidence>
<dbReference type="SUPFAM" id="SSF50978">
    <property type="entry name" value="WD40 repeat-like"/>
    <property type="match status" value="1"/>
</dbReference>
<dbReference type="Pfam" id="PF00400">
    <property type="entry name" value="WD40"/>
    <property type="match status" value="2"/>
</dbReference>
<dbReference type="EMBL" id="KZ454989">
    <property type="protein sequence ID" value="PKI84666.1"/>
    <property type="molecule type" value="Genomic_DNA"/>
</dbReference>
<dbReference type="PANTHER" id="PTHR45625">
    <property type="entry name" value="PEPTIDYL-PROLYL CIS-TRANS ISOMERASE-RELATED"/>
    <property type="match status" value="1"/>
</dbReference>
<evidence type="ECO:0000256" key="1">
    <source>
        <dbReference type="ARBA" id="ARBA00000971"/>
    </source>
</evidence>
<feature type="domain" description="PPIase cyclophilin-type" evidence="10">
    <location>
        <begin position="497"/>
        <end position="633"/>
    </location>
</feature>
<evidence type="ECO:0000256" key="4">
    <source>
        <dbReference type="ARBA" id="ARBA00022574"/>
    </source>
</evidence>
<dbReference type="PROSITE" id="PS50072">
    <property type="entry name" value="CSA_PPIASE_2"/>
    <property type="match status" value="1"/>
</dbReference>
<feature type="compositionally biased region" description="Basic and acidic residues" evidence="9">
    <location>
        <begin position="1"/>
        <end position="16"/>
    </location>
</feature>
<dbReference type="Pfam" id="PF00160">
    <property type="entry name" value="Pro_isomerase"/>
    <property type="match status" value="1"/>
</dbReference>
<evidence type="ECO:0000256" key="5">
    <source>
        <dbReference type="ARBA" id="ARBA00022737"/>
    </source>
</evidence>
<feature type="repeat" description="WD" evidence="8">
    <location>
        <begin position="68"/>
        <end position="100"/>
    </location>
</feature>
<evidence type="ECO:0000256" key="3">
    <source>
        <dbReference type="ARBA" id="ARBA00013194"/>
    </source>
</evidence>
<evidence type="ECO:0000256" key="2">
    <source>
        <dbReference type="ARBA" id="ARBA00007365"/>
    </source>
</evidence>
<keyword evidence="7" id="KW-0413">Isomerase</keyword>
<protein>
    <recommendedName>
        <fullName evidence="3">peptidylprolyl isomerase</fullName>
        <ecNumber evidence="3">5.2.1.8</ecNumber>
    </recommendedName>
</protein>
<dbReference type="SUPFAM" id="SSF50891">
    <property type="entry name" value="Cyclophilin-like"/>
    <property type="match status" value="1"/>
</dbReference>
<reference evidence="11 12" key="1">
    <citation type="submission" date="2017-10" db="EMBL/GenBank/DDBJ databases">
        <title>A novel species of cold-tolerant Malassezia isolated from bats.</title>
        <authorList>
            <person name="Lorch J.M."/>
            <person name="Palmer J.M."/>
            <person name="Vanderwolf K.J."/>
            <person name="Schmidt K.Z."/>
            <person name="Verant M.L."/>
            <person name="Weller T.J."/>
            <person name="Blehert D.S."/>
        </authorList>
    </citation>
    <scope>NUCLEOTIDE SEQUENCE [LARGE SCALE GENOMIC DNA]</scope>
    <source>
        <strain evidence="11 12">NWHC:44797-103</strain>
    </source>
</reference>
<gene>
    <name evidence="11" type="ORF">MVES_001790</name>
</gene>
<dbReference type="Gene3D" id="2.40.100.10">
    <property type="entry name" value="Cyclophilin-like"/>
    <property type="match status" value="1"/>
</dbReference>
<dbReference type="Proteomes" id="UP000232875">
    <property type="component" value="Unassembled WGS sequence"/>
</dbReference>
<dbReference type="InterPro" id="IPR036322">
    <property type="entry name" value="WD40_repeat_dom_sf"/>
</dbReference>
<dbReference type="OrthoDB" id="10264753at2759"/>